<dbReference type="Proteomes" id="UP001165083">
    <property type="component" value="Unassembled WGS sequence"/>
</dbReference>
<keyword evidence="2" id="KW-1185">Reference proteome</keyword>
<protein>
    <submittedName>
        <fullName evidence="1">Unnamed protein product</fullName>
    </submittedName>
</protein>
<proteinExistence type="predicted"/>
<evidence type="ECO:0000313" key="1">
    <source>
        <dbReference type="EMBL" id="GMF28391.1"/>
    </source>
</evidence>
<comment type="caution">
    <text evidence="1">The sequence shown here is derived from an EMBL/GenBank/DDBJ whole genome shotgun (WGS) entry which is preliminary data.</text>
</comment>
<dbReference type="EMBL" id="BSXW01000712">
    <property type="protein sequence ID" value="GMF28391.1"/>
    <property type="molecule type" value="Genomic_DNA"/>
</dbReference>
<accession>A0A9W6UAP5</accession>
<sequence length="187" mass="21064">MAAAKAKGKKRVRRIQIELPFYRQQVQALELKLERLKLQKHVTSSLQQRPEDPRGISSLVDAASVSTWNAIAERQFKERLRAETKQTELKAAHVELAQLLPELLKLLEKCRDGGAFTRWSTTEILGAVCRLRRFSFFRAAHESGKASKPYTPAAVSNSWESAESGLGLVEGEHGHEARPTCRQRCDS</sequence>
<dbReference type="AlphaFoldDB" id="A0A9W6UAP5"/>
<name>A0A9W6UAP5_9STRA</name>
<organism evidence="1 2">
    <name type="scientific">Phytophthora lilii</name>
    <dbReference type="NCBI Taxonomy" id="2077276"/>
    <lineage>
        <taxon>Eukaryota</taxon>
        <taxon>Sar</taxon>
        <taxon>Stramenopiles</taxon>
        <taxon>Oomycota</taxon>
        <taxon>Peronosporomycetes</taxon>
        <taxon>Peronosporales</taxon>
        <taxon>Peronosporaceae</taxon>
        <taxon>Phytophthora</taxon>
    </lineage>
</organism>
<gene>
    <name evidence="1" type="ORF">Plil01_001195000</name>
</gene>
<reference evidence="1" key="1">
    <citation type="submission" date="2023-04" db="EMBL/GenBank/DDBJ databases">
        <title>Phytophthora lilii NBRC 32176.</title>
        <authorList>
            <person name="Ichikawa N."/>
            <person name="Sato H."/>
            <person name="Tonouchi N."/>
        </authorList>
    </citation>
    <scope>NUCLEOTIDE SEQUENCE</scope>
    <source>
        <strain evidence="1">NBRC 32176</strain>
    </source>
</reference>
<dbReference type="OrthoDB" id="127644at2759"/>
<evidence type="ECO:0000313" key="2">
    <source>
        <dbReference type="Proteomes" id="UP001165083"/>
    </source>
</evidence>